<keyword evidence="5 7" id="KW-1133">Transmembrane helix</keyword>
<dbReference type="Pfam" id="PF04290">
    <property type="entry name" value="DctQ"/>
    <property type="match status" value="1"/>
</dbReference>
<feature type="transmembrane region" description="Helical" evidence="7">
    <location>
        <begin position="45"/>
        <end position="65"/>
    </location>
</feature>
<evidence type="ECO:0000256" key="5">
    <source>
        <dbReference type="ARBA" id="ARBA00022989"/>
    </source>
</evidence>
<accession>A0A845M7I3</accession>
<name>A0A845M7I3_9RHOB</name>
<organism evidence="9 10">
    <name type="scientific">Maritimibacter harenae</name>
    <dbReference type="NCBI Taxonomy" id="2606218"/>
    <lineage>
        <taxon>Bacteria</taxon>
        <taxon>Pseudomonadati</taxon>
        <taxon>Pseudomonadota</taxon>
        <taxon>Alphaproteobacteria</taxon>
        <taxon>Rhodobacterales</taxon>
        <taxon>Roseobacteraceae</taxon>
        <taxon>Maritimibacter</taxon>
    </lineage>
</organism>
<sequence>MNRFFLGLSRLLAILGGIVLAVLIVIVVVSIVGRETGLGAITGDYELVEAGMAFCIFAFLPYAHMTGAHATVDIFTNALGERAHRWLLAVIDTVFAVVLIIIAVQLYGGLVSKMNSGQTTLLLQFPVWWGYLASFCAAVIGGVVGVWHALVRITEAVTGNSIAVEGGET</sequence>
<comment type="caution">
    <text evidence="9">The sequence shown here is derived from an EMBL/GenBank/DDBJ whole genome shotgun (WGS) entry which is preliminary data.</text>
</comment>
<dbReference type="EMBL" id="WTUX01000010">
    <property type="protein sequence ID" value="MZR12504.1"/>
    <property type="molecule type" value="Genomic_DNA"/>
</dbReference>
<feature type="domain" description="Tripartite ATP-independent periplasmic transporters DctQ component" evidence="8">
    <location>
        <begin position="23"/>
        <end position="157"/>
    </location>
</feature>
<proteinExistence type="inferred from homology"/>
<feature type="transmembrane region" description="Helical" evidence="7">
    <location>
        <begin position="128"/>
        <end position="151"/>
    </location>
</feature>
<evidence type="ECO:0000256" key="6">
    <source>
        <dbReference type="ARBA" id="ARBA00023136"/>
    </source>
</evidence>
<dbReference type="Proteomes" id="UP000467322">
    <property type="component" value="Unassembled WGS sequence"/>
</dbReference>
<protein>
    <recommendedName>
        <fullName evidence="7">TRAP transporter small permease protein</fullName>
    </recommendedName>
</protein>
<evidence type="ECO:0000313" key="10">
    <source>
        <dbReference type="Proteomes" id="UP000467322"/>
    </source>
</evidence>
<feature type="transmembrane region" description="Helical" evidence="7">
    <location>
        <begin position="86"/>
        <end position="108"/>
    </location>
</feature>
<evidence type="ECO:0000256" key="1">
    <source>
        <dbReference type="ARBA" id="ARBA00004651"/>
    </source>
</evidence>
<keyword evidence="7" id="KW-0997">Cell inner membrane</keyword>
<reference evidence="9 10" key="1">
    <citation type="submission" date="2019-12" db="EMBL/GenBank/DDBJ databases">
        <title>Maritimibacter sp. nov. sp. isolated from sea sand.</title>
        <authorList>
            <person name="Kim J."/>
            <person name="Jeong S.E."/>
            <person name="Jung H.S."/>
            <person name="Jeon C.O."/>
        </authorList>
    </citation>
    <scope>NUCLEOTIDE SEQUENCE [LARGE SCALE GENOMIC DNA]</scope>
    <source>
        <strain evidence="9 10">DP07</strain>
    </source>
</reference>
<evidence type="ECO:0000256" key="3">
    <source>
        <dbReference type="ARBA" id="ARBA00022475"/>
    </source>
</evidence>
<dbReference type="InterPro" id="IPR055348">
    <property type="entry name" value="DctQ"/>
</dbReference>
<evidence type="ECO:0000256" key="4">
    <source>
        <dbReference type="ARBA" id="ARBA00022692"/>
    </source>
</evidence>
<keyword evidence="2 7" id="KW-0813">Transport</keyword>
<evidence type="ECO:0000313" key="9">
    <source>
        <dbReference type="EMBL" id="MZR12504.1"/>
    </source>
</evidence>
<gene>
    <name evidence="9" type="ORF">GQE99_05670</name>
</gene>
<evidence type="ECO:0000256" key="7">
    <source>
        <dbReference type="RuleBase" id="RU369079"/>
    </source>
</evidence>
<comment type="subcellular location">
    <subcellularLocation>
        <location evidence="7">Cell inner membrane</location>
        <topology evidence="7">Multi-pass membrane protein</topology>
    </subcellularLocation>
    <subcellularLocation>
        <location evidence="1">Cell membrane</location>
        <topology evidence="1">Multi-pass membrane protein</topology>
    </subcellularLocation>
</comment>
<keyword evidence="6 7" id="KW-0472">Membrane</keyword>
<feature type="transmembrane region" description="Helical" evidence="7">
    <location>
        <begin position="12"/>
        <end position="33"/>
    </location>
</feature>
<keyword evidence="4 7" id="KW-0812">Transmembrane</keyword>
<evidence type="ECO:0000259" key="8">
    <source>
        <dbReference type="Pfam" id="PF04290"/>
    </source>
</evidence>
<comment type="similarity">
    <text evidence="7">Belongs to the TRAP transporter small permease family.</text>
</comment>
<comment type="function">
    <text evidence="7">Part of the tripartite ATP-independent periplasmic (TRAP) transport system.</text>
</comment>
<comment type="subunit">
    <text evidence="7">The complex comprises the extracytoplasmic solute receptor protein and the two transmembrane proteins.</text>
</comment>
<keyword evidence="10" id="KW-1185">Reference proteome</keyword>
<keyword evidence="3" id="KW-1003">Cell membrane</keyword>
<dbReference type="GO" id="GO:0022857">
    <property type="term" value="F:transmembrane transporter activity"/>
    <property type="evidence" value="ECO:0007669"/>
    <property type="project" value="UniProtKB-UniRule"/>
</dbReference>
<dbReference type="RefSeq" id="WP_161350622.1">
    <property type="nucleotide sequence ID" value="NZ_WTUX01000010.1"/>
</dbReference>
<evidence type="ECO:0000256" key="2">
    <source>
        <dbReference type="ARBA" id="ARBA00022448"/>
    </source>
</evidence>
<dbReference type="AlphaFoldDB" id="A0A845M7I3"/>
<dbReference type="GO" id="GO:0005886">
    <property type="term" value="C:plasma membrane"/>
    <property type="evidence" value="ECO:0007669"/>
    <property type="project" value="UniProtKB-SubCell"/>
</dbReference>